<evidence type="ECO:0000259" key="3">
    <source>
        <dbReference type="PROSITE" id="PS51186"/>
    </source>
</evidence>
<dbReference type="SUPFAM" id="SSF56059">
    <property type="entry name" value="Glutathione synthetase ATP-binding domain-like"/>
    <property type="match status" value="1"/>
</dbReference>
<dbReference type="Gene3D" id="3.30.470.20">
    <property type="entry name" value="ATP-grasp fold, B domain"/>
    <property type="match status" value="1"/>
</dbReference>
<evidence type="ECO:0000256" key="1">
    <source>
        <dbReference type="PROSITE-ProRule" id="PRU00409"/>
    </source>
</evidence>
<dbReference type="RefSeq" id="WP_071875345.1">
    <property type="nucleotide sequence ID" value="NZ_JBHSHF010000004.1"/>
</dbReference>
<feature type="domain" description="N-acetyltransferase" evidence="3">
    <location>
        <begin position="349"/>
        <end position="492"/>
    </location>
</feature>
<dbReference type="InterPro" id="IPR000182">
    <property type="entry name" value="GNAT_dom"/>
</dbReference>
<dbReference type="Gene3D" id="3.40.630.30">
    <property type="match status" value="1"/>
</dbReference>
<dbReference type="Proteomes" id="UP000182149">
    <property type="component" value="Unassembled WGS sequence"/>
</dbReference>
<accession>A0A1L8QQ68</accession>
<dbReference type="NCBIfam" id="NF009404">
    <property type="entry name" value="PRK12767.1-3"/>
    <property type="match status" value="1"/>
</dbReference>
<dbReference type="Pfam" id="PF02655">
    <property type="entry name" value="ATP-grasp_3"/>
    <property type="match status" value="1"/>
</dbReference>
<dbReference type="InterPro" id="IPR016181">
    <property type="entry name" value="Acyl_CoA_acyltransferase"/>
</dbReference>
<organism evidence="4 5">
    <name type="scientific">Enterococcus aquimarinus</name>
    <dbReference type="NCBI Taxonomy" id="328396"/>
    <lineage>
        <taxon>Bacteria</taxon>
        <taxon>Bacillati</taxon>
        <taxon>Bacillota</taxon>
        <taxon>Bacilli</taxon>
        <taxon>Lactobacillales</taxon>
        <taxon>Enterococcaceae</taxon>
        <taxon>Enterococcus</taxon>
    </lineage>
</organism>
<dbReference type="CDD" id="cd04301">
    <property type="entry name" value="NAT_SF"/>
    <property type="match status" value="1"/>
</dbReference>
<dbReference type="SUPFAM" id="SSF55729">
    <property type="entry name" value="Acyl-CoA N-acyltransferases (Nat)"/>
    <property type="match status" value="1"/>
</dbReference>
<dbReference type="InterPro" id="IPR003806">
    <property type="entry name" value="ATP-grasp_PylC-type"/>
</dbReference>
<evidence type="ECO:0008006" key="6">
    <source>
        <dbReference type="Google" id="ProtNLM"/>
    </source>
</evidence>
<dbReference type="STRING" id="328396.RU93_GL000646"/>
<evidence type="ECO:0000259" key="2">
    <source>
        <dbReference type="PROSITE" id="PS50975"/>
    </source>
</evidence>
<dbReference type="Pfam" id="PF00583">
    <property type="entry name" value="Acetyltransf_1"/>
    <property type="match status" value="1"/>
</dbReference>
<reference evidence="4 5" key="1">
    <citation type="submission" date="2014-12" db="EMBL/GenBank/DDBJ databases">
        <title>Draft genome sequences of 29 type strains of Enterococci.</title>
        <authorList>
            <person name="Zhong Z."/>
            <person name="Sun Z."/>
            <person name="Liu W."/>
            <person name="Zhang W."/>
            <person name="Zhang H."/>
        </authorList>
    </citation>
    <scope>NUCLEOTIDE SEQUENCE [LARGE SCALE GENOMIC DNA]</scope>
    <source>
        <strain evidence="4 5">DSM 17690</strain>
    </source>
</reference>
<comment type="caution">
    <text evidence="4">The sequence shown here is derived from an EMBL/GenBank/DDBJ whole genome shotgun (WGS) entry which is preliminary data.</text>
</comment>
<dbReference type="PANTHER" id="PTHR21621">
    <property type="entry name" value="RIBOSOMAL PROTEIN S6 MODIFICATION PROTEIN"/>
    <property type="match status" value="1"/>
</dbReference>
<feature type="domain" description="ATP-grasp" evidence="2">
    <location>
        <begin position="116"/>
        <end position="309"/>
    </location>
</feature>
<dbReference type="GO" id="GO:0046872">
    <property type="term" value="F:metal ion binding"/>
    <property type="evidence" value="ECO:0007669"/>
    <property type="project" value="InterPro"/>
</dbReference>
<dbReference type="EMBL" id="JXKD01000014">
    <property type="protein sequence ID" value="OJG09663.1"/>
    <property type="molecule type" value="Genomic_DNA"/>
</dbReference>
<dbReference type="PROSITE" id="PS50975">
    <property type="entry name" value="ATP_GRASP"/>
    <property type="match status" value="1"/>
</dbReference>
<keyword evidence="5" id="KW-1185">Reference proteome</keyword>
<gene>
    <name evidence="4" type="ORF">RU93_GL000646</name>
</gene>
<dbReference type="PROSITE" id="PS51186">
    <property type="entry name" value="GNAT"/>
    <property type="match status" value="1"/>
</dbReference>
<dbReference type="Gene3D" id="3.40.50.20">
    <property type="match status" value="1"/>
</dbReference>
<dbReference type="GO" id="GO:0005737">
    <property type="term" value="C:cytoplasm"/>
    <property type="evidence" value="ECO:0007669"/>
    <property type="project" value="TreeGrafter"/>
</dbReference>
<dbReference type="InterPro" id="IPR048764">
    <property type="entry name" value="PylC_N"/>
</dbReference>
<evidence type="ECO:0000313" key="5">
    <source>
        <dbReference type="Proteomes" id="UP000182149"/>
    </source>
</evidence>
<keyword evidence="1" id="KW-0547">Nucleotide-binding</keyword>
<dbReference type="PANTHER" id="PTHR21621:SF0">
    <property type="entry name" value="BETA-CITRYLGLUTAMATE SYNTHASE B-RELATED"/>
    <property type="match status" value="1"/>
</dbReference>
<proteinExistence type="predicted"/>
<dbReference type="GO" id="GO:0009432">
    <property type="term" value="P:SOS response"/>
    <property type="evidence" value="ECO:0007669"/>
    <property type="project" value="TreeGrafter"/>
</dbReference>
<dbReference type="Pfam" id="PF21360">
    <property type="entry name" value="PylC-like_N"/>
    <property type="match status" value="1"/>
</dbReference>
<evidence type="ECO:0000313" key="4">
    <source>
        <dbReference type="EMBL" id="OJG09663.1"/>
    </source>
</evidence>
<name>A0A1L8QQ68_9ENTE</name>
<dbReference type="OrthoDB" id="9803907at2"/>
<dbReference type="AlphaFoldDB" id="A0A1L8QQ68"/>
<dbReference type="GO" id="GO:0018169">
    <property type="term" value="F:ribosomal S6-glutamic acid ligase activity"/>
    <property type="evidence" value="ECO:0007669"/>
    <property type="project" value="TreeGrafter"/>
</dbReference>
<dbReference type="GO" id="GO:0016747">
    <property type="term" value="F:acyltransferase activity, transferring groups other than amino-acyl groups"/>
    <property type="evidence" value="ECO:0007669"/>
    <property type="project" value="InterPro"/>
</dbReference>
<dbReference type="GO" id="GO:0005524">
    <property type="term" value="F:ATP binding"/>
    <property type="evidence" value="ECO:0007669"/>
    <property type="project" value="UniProtKB-UniRule"/>
</dbReference>
<dbReference type="Gene3D" id="3.30.1490.20">
    <property type="entry name" value="ATP-grasp fold, A domain"/>
    <property type="match status" value="1"/>
</dbReference>
<dbReference type="InterPro" id="IPR013815">
    <property type="entry name" value="ATP_grasp_subdomain_1"/>
</dbReference>
<dbReference type="InterPro" id="IPR011761">
    <property type="entry name" value="ATP-grasp"/>
</dbReference>
<protein>
    <recommendedName>
        <fullName evidence="6">N-acetyltransferase domain-containing protein</fullName>
    </recommendedName>
</protein>
<sequence length="492" mass="55796">MNILLTSVGRRSYLVQYFKEALGEIGKVHVSNSTELTPAFEIADAAIVTPLIYSDDYIPFLISYCREHDISAIISLFDIDLPVLSENIELFKNNGIDVIVSDKSVINICNDKYKTYSFLKENGFMVPKTFLSIDAVIQAINNNEVSFPLVIKPRWGMGSIGVLIAENEEELLVFYRKSLSHIKNSYLKFESTENLDESVIIQEKLNGQEYGLDVINDLKQNYQNTVVKIKHAMRSGETDCAEIVDDCRFKELGALISKKLGHIGNLDVDVFLVNDKLYVLEMNARFGGGYPFSHLAGVDLPKAIINWLKDEVVSDHLLKENHGVIAHKDINIVQINSNNYPFKNSKEKIIIKQMKSQKEILKILQEFDGVFTPSISEKVGDLSDYAMKLSENAFVYVTYKSGNLGFVSLYANDINSKVAYISFIGVKKQARNMEIGRNLLETCFDKSIEFGMEEIILEVRKNNYIADKFYKKNGFSYLKEASNQSVYLTKKL</sequence>
<keyword evidence="1" id="KW-0067">ATP-binding</keyword>